<keyword evidence="1" id="KW-0472">Membrane</keyword>
<reference evidence="2 3" key="1">
    <citation type="submission" date="2010-12" db="EMBL/GenBank/DDBJ databases">
        <title>Complete sequence of Bacillus cellulosilyticus DSM 2522.</title>
        <authorList>
            <consortium name="US DOE Joint Genome Institute"/>
            <person name="Lucas S."/>
            <person name="Copeland A."/>
            <person name="Lapidus A."/>
            <person name="Cheng J.-F."/>
            <person name="Bruce D."/>
            <person name="Goodwin L."/>
            <person name="Pitluck S."/>
            <person name="Chertkov O."/>
            <person name="Detter J.C."/>
            <person name="Han C."/>
            <person name="Tapia R."/>
            <person name="Land M."/>
            <person name="Hauser L."/>
            <person name="Jeffries C."/>
            <person name="Kyrpides N."/>
            <person name="Ivanova N."/>
            <person name="Mikhailova N."/>
            <person name="Brumm P."/>
            <person name="Mead D."/>
            <person name="Woyke T."/>
        </authorList>
    </citation>
    <scope>NUCLEOTIDE SEQUENCE [LARGE SCALE GENOMIC DNA]</scope>
    <source>
        <strain evidence="3">ATCC 21833 / DSM 2522 / FERM P-1141 / JCM 9156 / N-4</strain>
    </source>
</reference>
<keyword evidence="3" id="KW-1185">Reference proteome</keyword>
<accession>E6TRW3</accession>
<dbReference type="STRING" id="649639.Bcell_1221"/>
<sequence length="37" mass="3993">MEERFNKPKKATVISVLIGGIIGAVLGVIAYYGQWLG</sequence>
<protein>
    <submittedName>
        <fullName evidence="2">Uncharacterized protein</fullName>
    </submittedName>
</protein>
<name>E6TRW3_EVAC2</name>
<dbReference type="KEGG" id="bco:Bcell_1221"/>
<evidence type="ECO:0000313" key="3">
    <source>
        <dbReference type="Proteomes" id="UP000001401"/>
    </source>
</evidence>
<evidence type="ECO:0000313" key="2">
    <source>
        <dbReference type="EMBL" id="ADU29486.1"/>
    </source>
</evidence>
<dbReference type="Proteomes" id="UP000001401">
    <property type="component" value="Chromosome"/>
</dbReference>
<dbReference type="EMBL" id="CP002394">
    <property type="protein sequence ID" value="ADU29486.1"/>
    <property type="molecule type" value="Genomic_DNA"/>
</dbReference>
<organism evidence="2 3">
    <name type="scientific">Evansella cellulosilytica (strain ATCC 21833 / DSM 2522 / FERM P-1141 / JCM 9156 / N-4)</name>
    <name type="common">Bacillus cellulosilyticus</name>
    <dbReference type="NCBI Taxonomy" id="649639"/>
    <lineage>
        <taxon>Bacteria</taxon>
        <taxon>Bacillati</taxon>
        <taxon>Bacillota</taxon>
        <taxon>Bacilli</taxon>
        <taxon>Bacillales</taxon>
        <taxon>Bacillaceae</taxon>
        <taxon>Evansella</taxon>
    </lineage>
</organism>
<proteinExistence type="predicted"/>
<gene>
    <name evidence="2" type="ordered locus">Bcell_1221</name>
</gene>
<dbReference type="HOGENOM" id="CLU_3339982_0_0_9"/>
<evidence type="ECO:0000256" key="1">
    <source>
        <dbReference type="SAM" id="Phobius"/>
    </source>
</evidence>
<keyword evidence="1" id="KW-1133">Transmembrane helix</keyword>
<dbReference type="AlphaFoldDB" id="E6TRW3"/>
<feature type="transmembrane region" description="Helical" evidence="1">
    <location>
        <begin position="12"/>
        <end position="32"/>
    </location>
</feature>
<keyword evidence="1" id="KW-0812">Transmembrane</keyword>